<name>A0A5B9VTR6_9BACT</name>
<evidence type="ECO:0000256" key="1">
    <source>
        <dbReference type="SAM" id="MobiDB-lite"/>
    </source>
</evidence>
<dbReference type="AlphaFoldDB" id="A0A5B9VTR6"/>
<evidence type="ECO:0000313" key="2">
    <source>
        <dbReference type="EMBL" id="QEH31753.1"/>
    </source>
</evidence>
<dbReference type="Proteomes" id="UP000324233">
    <property type="component" value="Chromosome"/>
</dbReference>
<dbReference type="RefSeq" id="WP_148590462.1">
    <property type="nucleotide sequence ID" value="NZ_CP042997.1"/>
</dbReference>
<proteinExistence type="predicted"/>
<organism evidence="2 3">
    <name type="scientific">Aquisphaera giovannonii</name>
    <dbReference type="NCBI Taxonomy" id="406548"/>
    <lineage>
        <taxon>Bacteria</taxon>
        <taxon>Pseudomonadati</taxon>
        <taxon>Planctomycetota</taxon>
        <taxon>Planctomycetia</taxon>
        <taxon>Isosphaerales</taxon>
        <taxon>Isosphaeraceae</taxon>
        <taxon>Aquisphaera</taxon>
    </lineage>
</organism>
<accession>A0A5B9VTR6</accession>
<dbReference type="InterPro" id="IPR027417">
    <property type="entry name" value="P-loop_NTPase"/>
</dbReference>
<keyword evidence="3" id="KW-1185">Reference proteome</keyword>
<reference evidence="2 3" key="1">
    <citation type="submission" date="2019-08" db="EMBL/GenBank/DDBJ databases">
        <title>Deep-cultivation of Planctomycetes and their phenomic and genomic characterization uncovers novel biology.</title>
        <authorList>
            <person name="Wiegand S."/>
            <person name="Jogler M."/>
            <person name="Boedeker C."/>
            <person name="Pinto D."/>
            <person name="Vollmers J."/>
            <person name="Rivas-Marin E."/>
            <person name="Kohn T."/>
            <person name="Peeters S.H."/>
            <person name="Heuer A."/>
            <person name="Rast P."/>
            <person name="Oberbeckmann S."/>
            <person name="Bunk B."/>
            <person name="Jeske O."/>
            <person name="Meyerdierks A."/>
            <person name="Storesund J.E."/>
            <person name="Kallscheuer N."/>
            <person name="Luecker S."/>
            <person name="Lage O.M."/>
            <person name="Pohl T."/>
            <person name="Merkel B.J."/>
            <person name="Hornburger P."/>
            <person name="Mueller R.-W."/>
            <person name="Bruemmer F."/>
            <person name="Labrenz M."/>
            <person name="Spormann A.M."/>
            <person name="Op den Camp H."/>
            <person name="Overmann J."/>
            <person name="Amann R."/>
            <person name="Jetten M.S.M."/>
            <person name="Mascher T."/>
            <person name="Medema M.H."/>
            <person name="Devos D.P."/>
            <person name="Kaster A.-K."/>
            <person name="Ovreas L."/>
            <person name="Rohde M."/>
            <person name="Galperin M.Y."/>
            <person name="Jogler C."/>
        </authorList>
    </citation>
    <scope>NUCLEOTIDE SEQUENCE [LARGE SCALE GENOMIC DNA]</scope>
    <source>
        <strain evidence="2 3">OJF2</strain>
    </source>
</reference>
<feature type="region of interest" description="Disordered" evidence="1">
    <location>
        <begin position="356"/>
        <end position="383"/>
    </location>
</feature>
<sequence>MPIVPKLYKTIRKAIENAYPSPDDLSVFLLDWGYELETFASLNLSRPHMYSKVIRGIAARGLIREFLARLKAERAENSKVQEAWLLYATDTGSYDADEFNACLLGDAGPCWDRTKLRAHVRELLTGGKRTMVVRGATGSGRTFTYWYIEHVARFHNARPFYLDMKRKPTGPDDVARLIAGYYGWSLETLPKPHAQKLQWAEEIGEWVAGRVADMAARGAPGSEFGFRVVLVFDNTCAAGLRTETKALVVYLADRAAGEEGLRVVLLAHQDPYKPPARHRVNFDNITPPSKTDFYDFLAAYNRHKGYSFDEEALTAVANSAWAPITTPAGLVLMDDLVTAAEEAMAFLDRNAVAPGTGPASANGTGSGATVFSGATPSSPGTRG</sequence>
<feature type="compositionally biased region" description="Polar residues" evidence="1">
    <location>
        <begin position="359"/>
        <end position="383"/>
    </location>
</feature>
<dbReference type="SUPFAM" id="SSF52540">
    <property type="entry name" value="P-loop containing nucleoside triphosphate hydrolases"/>
    <property type="match status" value="1"/>
</dbReference>
<evidence type="ECO:0000313" key="3">
    <source>
        <dbReference type="Proteomes" id="UP000324233"/>
    </source>
</evidence>
<protein>
    <submittedName>
        <fullName evidence="2">Uncharacterized protein</fullName>
    </submittedName>
</protein>
<dbReference type="KEGG" id="agv:OJF2_02180"/>
<dbReference type="OrthoDB" id="4078882at2"/>
<dbReference type="EMBL" id="CP042997">
    <property type="protein sequence ID" value="QEH31753.1"/>
    <property type="molecule type" value="Genomic_DNA"/>
</dbReference>
<gene>
    <name evidence="2" type="ORF">OJF2_02180</name>
</gene>